<evidence type="ECO:0000313" key="2">
    <source>
        <dbReference type="EMBL" id="KAA5804689.1"/>
    </source>
</evidence>
<gene>
    <name evidence="2" type="ORF">F1654_01415</name>
</gene>
<evidence type="ECO:0000256" key="1">
    <source>
        <dbReference type="SAM" id="SignalP"/>
    </source>
</evidence>
<dbReference type="AlphaFoldDB" id="A0A5M6ZIS5"/>
<feature type="chain" id="PRO_5024459907" evidence="1">
    <location>
        <begin position="16"/>
        <end position="254"/>
    </location>
</feature>
<keyword evidence="2" id="KW-0456">Lyase</keyword>
<proteinExistence type="predicted"/>
<reference evidence="2 3" key="1">
    <citation type="submission" date="2019-09" db="EMBL/GenBank/DDBJ databases">
        <authorList>
            <person name="Kevbrin V."/>
            <person name="Grouzdev D.S."/>
        </authorList>
    </citation>
    <scope>NUCLEOTIDE SEQUENCE [LARGE SCALE GENOMIC DNA]</scope>
    <source>
        <strain evidence="2 3">G-192</strain>
    </source>
</reference>
<dbReference type="CDD" id="cd00377">
    <property type="entry name" value="ICL_PEPM"/>
    <property type="match status" value="1"/>
</dbReference>
<dbReference type="Gene3D" id="3.20.20.60">
    <property type="entry name" value="Phosphoenolpyruvate-binding domains"/>
    <property type="match status" value="1"/>
</dbReference>
<comment type="caution">
    <text evidence="2">The sequence shown here is derived from an EMBL/GenBank/DDBJ whole genome shotgun (WGS) entry which is preliminary data.</text>
</comment>
<dbReference type="Pfam" id="PF13714">
    <property type="entry name" value="PEP_mutase"/>
    <property type="match status" value="1"/>
</dbReference>
<accession>A0A5M6ZIS5</accession>
<feature type="signal peptide" evidence="1">
    <location>
        <begin position="1"/>
        <end position="15"/>
    </location>
</feature>
<dbReference type="InterPro" id="IPR039556">
    <property type="entry name" value="ICL/PEPM"/>
</dbReference>
<dbReference type="EMBL" id="VWOJ01000001">
    <property type="protein sequence ID" value="KAA5804689.1"/>
    <property type="molecule type" value="Genomic_DNA"/>
</dbReference>
<evidence type="ECO:0000313" key="3">
    <source>
        <dbReference type="Proteomes" id="UP000325122"/>
    </source>
</evidence>
<dbReference type="RefSeq" id="WP_150021720.1">
    <property type="nucleotide sequence ID" value="NZ_VWOJ01000001.1"/>
</dbReference>
<dbReference type="SUPFAM" id="SSF51621">
    <property type="entry name" value="Phosphoenolpyruvate/pyruvate domain"/>
    <property type="match status" value="1"/>
</dbReference>
<dbReference type="PANTHER" id="PTHR42905:SF16">
    <property type="entry name" value="CARBOXYPHOSPHONOENOLPYRUVATE PHOSPHONOMUTASE-LIKE PROTEIN (AFU_ORTHOLOGUE AFUA_5G07230)"/>
    <property type="match status" value="1"/>
</dbReference>
<keyword evidence="2" id="KW-0670">Pyruvate</keyword>
<dbReference type="InterPro" id="IPR015813">
    <property type="entry name" value="Pyrv/PenolPyrv_kinase-like_dom"/>
</dbReference>
<organism evidence="2 3">
    <name type="scientific">Alkalicaulis satelles</name>
    <dbReference type="NCBI Taxonomy" id="2609175"/>
    <lineage>
        <taxon>Bacteria</taxon>
        <taxon>Pseudomonadati</taxon>
        <taxon>Pseudomonadota</taxon>
        <taxon>Alphaproteobacteria</taxon>
        <taxon>Maricaulales</taxon>
        <taxon>Maricaulaceae</taxon>
        <taxon>Alkalicaulis</taxon>
    </lineage>
</organism>
<keyword evidence="1" id="KW-0732">Signal</keyword>
<dbReference type="PANTHER" id="PTHR42905">
    <property type="entry name" value="PHOSPHOENOLPYRUVATE CARBOXYLASE"/>
    <property type="match status" value="1"/>
</dbReference>
<dbReference type="Proteomes" id="UP000325122">
    <property type="component" value="Unassembled WGS sequence"/>
</dbReference>
<protein>
    <submittedName>
        <fullName evidence="2">Isocitrate lyase/phosphoenolpyruvate mutase family protein</fullName>
    </submittedName>
</protein>
<keyword evidence="3" id="KW-1185">Reference proteome</keyword>
<sequence length="254" mass="25965">MTTLAARFRSLHASAAPLVLFNVWDAGSAKTIAESGASAIATSSWAVAAAQGYADGEHLPFDRLVDCARRIAATVSLPVSMDVETGYGASAEAAARSVVTIVQAGVAGINLEDRNPSGDGLVHVEAAAERIAAIRKSLTAHGLDAFINARCDVFFSGGVDDAASQASRLTESVRRAEAYLAAGADGIFLPGLSDLTLVAEAVSAIAAPLNIMVNAPDAIRPLREAGVRRISFGPAPFITAMNGLSSASRAAFAA</sequence>
<dbReference type="InterPro" id="IPR040442">
    <property type="entry name" value="Pyrv_kinase-like_dom_sf"/>
</dbReference>
<dbReference type="GO" id="GO:0016829">
    <property type="term" value="F:lyase activity"/>
    <property type="evidence" value="ECO:0007669"/>
    <property type="project" value="UniProtKB-KW"/>
</dbReference>
<name>A0A5M6ZIS5_9PROT</name>